<reference evidence="3" key="1">
    <citation type="journal article" date="2014" name="Int. J. Syst. Evol. Microbiol.">
        <title>Complete genome sequence of Corynebacterium casei LMG S-19264T (=DSM 44701T), isolated from a smear-ripened cheese.</title>
        <authorList>
            <consortium name="US DOE Joint Genome Institute (JGI-PGF)"/>
            <person name="Walter F."/>
            <person name="Albersmeier A."/>
            <person name="Kalinowski J."/>
            <person name="Ruckert C."/>
        </authorList>
    </citation>
    <scope>NUCLEOTIDE SEQUENCE</scope>
    <source>
        <strain evidence="3">JCM 4434</strain>
    </source>
</reference>
<dbReference type="SUPFAM" id="SSF47240">
    <property type="entry name" value="Ferritin-like"/>
    <property type="match status" value="1"/>
</dbReference>
<feature type="compositionally biased region" description="Low complexity" evidence="1">
    <location>
        <begin position="168"/>
        <end position="180"/>
    </location>
</feature>
<feature type="region of interest" description="Disordered" evidence="1">
    <location>
        <begin position="150"/>
        <end position="180"/>
    </location>
</feature>
<dbReference type="Proteomes" id="UP000610124">
    <property type="component" value="Unassembled WGS sequence"/>
</dbReference>
<dbReference type="InterPro" id="IPR029447">
    <property type="entry name" value="DUF4439"/>
</dbReference>
<dbReference type="GeneID" id="97490591"/>
<dbReference type="RefSeq" id="WP_079151548.1">
    <property type="nucleotide sequence ID" value="NZ_BMUB01000027.1"/>
</dbReference>
<dbReference type="InterPro" id="IPR012347">
    <property type="entry name" value="Ferritin-like"/>
</dbReference>
<dbReference type="CDD" id="cd00657">
    <property type="entry name" value="Ferritin_like"/>
    <property type="match status" value="1"/>
</dbReference>
<sequence length="323" mass="32984">MQPPSRRTFLALGLITLTTACTGTDGTDAATKAPAPDPDAPVRLRAVAATDTLLSAYDALLGTPGARTALLQPLRAETAQHRAALAQGIPAGSGTPTPGAPTTAPSTSAALATLERQTAQSHLADLDAARPPLARLLASIAAANALHATTLGAPPDQPDPATTPIPSPSATAPSATSPGTALPALQQALSAEHAAVYGYGVVGAHLPDDQQRADARTYYAAHQAQRDAWQRLLTTLGTTPTPAAGGYQLPFPVTDAPTATKLAAHLETRLTTVYADLVADLPTPHRRTAATALRDCTLRAQHWGAPTTPFLGLPDPAPTVTPS</sequence>
<dbReference type="InterPro" id="IPR009078">
    <property type="entry name" value="Ferritin-like_SF"/>
</dbReference>
<reference evidence="3" key="2">
    <citation type="submission" date="2020-09" db="EMBL/GenBank/DDBJ databases">
        <authorList>
            <person name="Sun Q."/>
            <person name="Ohkuma M."/>
        </authorList>
    </citation>
    <scope>NUCLEOTIDE SEQUENCE</scope>
    <source>
        <strain evidence="3">JCM 4434</strain>
    </source>
</reference>
<gene>
    <name evidence="3" type="ORF">GCM10010502_66060</name>
</gene>
<evidence type="ECO:0000313" key="4">
    <source>
        <dbReference type="Proteomes" id="UP000610124"/>
    </source>
</evidence>
<feature type="compositionally biased region" description="Low complexity" evidence="1">
    <location>
        <begin position="90"/>
        <end position="107"/>
    </location>
</feature>
<dbReference type="InterPro" id="IPR006311">
    <property type="entry name" value="TAT_signal"/>
</dbReference>
<evidence type="ECO:0000256" key="1">
    <source>
        <dbReference type="SAM" id="MobiDB-lite"/>
    </source>
</evidence>
<dbReference type="AlphaFoldDB" id="A0A8H9I4G0"/>
<dbReference type="Gene3D" id="1.20.1260.10">
    <property type="match status" value="1"/>
</dbReference>
<organism evidence="3 4">
    <name type="scientific">Kitasatospora aureofaciens</name>
    <name type="common">Streptomyces aureofaciens</name>
    <dbReference type="NCBI Taxonomy" id="1894"/>
    <lineage>
        <taxon>Bacteria</taxon>
        <taxon>Bacillati</taxon>
        <taxon>Actinomycetota</taxon>
        <taxon>Actinomycetes</taxon>
        <taxon>Kitasatosporales</taxon>
        <taxon>Streptomycetaceae</taxon>
        <taxon>Kitasatospora</taxon>
    </lineage>
</organism>
<dbReference type="PROSITE" id="PS51318">
    <property type="entry name" value="TAT"/>
    <property type="match status" value="1"/>
</dbReference>
<dbReference type="KEGG" id="kau:B6264_16710"/>
<comment type="caution">
    <text evidence="3">The sequence shown here is derived from an EMBL/GenBank/DDBJ whole genome shotgun (WGS) entry which is preliminary data.</text>
</comment>
<feature type="compositionally biased region" description="Pro residues" evidence="1">
    <location>
        <begin position="155"/>
        <end position="167"/>
    </location>
</feature>
<name>A0A8H9I4G0_KITAU</name>
<dbReference type="Pfam" id="PF14530">
    <property type="entry name" value="DUF4439"/>
    <property type="match status" value="1"/>
</dbReference>
<proteinExistence type="predicted"/>
<feature type="region of interest" description="Disordered" evidence="1">
    <location>
        <begin position="88"/>
        <end position="107"/>
    </location>
</feature>
<dbReference type="EMBL" id="BMUB01000027">
    <property type="protein sequence ID" value="GGV02167.1"/>
    <property type="molecule type" value="Genomic_DNA"/>
</dbReference>
<evidence type="ECO:0000313" key="3">
    <source>
        <dbReference type="EMBL" id="GGV02167.1"/>
    </source>
</evidence>
<feature type="domain" description="DUF4439" evidence="2">
    <location>
        <begin position="184"/>
        <end position="314"/>
    </location>
</feature>
<accession>A0A8H9I4G0</accession>
<protein>
    <recommendedName>
        <fullName evidence="2">DUF4439 domain-containing protein</fullName>
    </recommendedName>
</protein>
<dbReference type="PROSITE" id="PS51257">
    <property type="entry name" value="PROKAR_LIPOPROTEIN"/>
    <property type="match status" value="1"/>
</dbReference>
<evidence type="ECO:0000259" key="2">
    <source>
        <dbReference type="Pfam" id="PF14530"/>
    </source>
</evidence>